<feature type="region of interest" description="Disordered" evidence="2">
    <location>
        <begin position="1011"/>
        <end position="1041"/>
    </location>
</feature>
<feature type="region of interest" description="Disordered" evidence="2">
    <location>
        <begin position="623"/>
        <end position="693"/>
    </location>
</feature>
<feature type="compositionally biased region" description="Basic and acidic residues" evidence="2">
    <location>
        <begin position="648"/>
        <end position="658"/>
    </location>
</feature>
<feature type="compositionally biased region" description="Polar residues" evidence="2">
    <location>
        <begin position="1672"/>
        <end position="1681"/>
    </location>
</feature>
<feature type="compositionally biased region" description="Basic residues" evidence="2">
    <location>
        <begin position="630"/>
        <end position="640"/>
    </location>
</feature>
<feature type="compositionally biased region" description="Basic and acidic residues" evidence="2">
    <location>
        <begin position="1027"/>
        <end position="1041"/>
    </location>
</feature>
<accession>W7A9K4</accession>
<feature type="region of interest" description="Disordered" evidence="2">
    <location>
        <begin position="1511"/>
        <end position="1533"/>
    </location>
</feature>
<keyword evidence="4" id="KW-1185">Reference proteome</keyword>
<proteinExistence type="predicted"/>
<feature type="region of interest" description="Disordered" evidence="2">
    <location>
        <begin position="1664"/>
        <end position="1733"/>
    </location>
</feature>
<feature type="compositionally biased region" description="Polar residues" evidence="2">
    <location>
        <begin position="141"/>
        <end position="153"/>
    </location>
</feature>
<keyword evidence="1" id="KW-0175">Coiled coil</keyword>
<feature type="region of interest" description="Disordered" evidence="2">
    <location>
        <begin position="1273"/>
        <end position="1303"/>
    </location>
</feature>
<feature type="region of interest" description="Disordered" evidence="2">
    <location>
        <begin position="502"/>
        <end position="601"/>
    </location>
</feature>
<feature type="coiled-coil region" evidence="1">
    <location>
        <begin position="769"/>
        <end position="803"/>
    </location>
</feature>
<dbReference type="GeneID" id="20036854"/>
<feature type="region of interest" description="Disordered" evidence="2">
    <location>
        <begin position="1"/>
        <end position="170"/>
    </location>
</feature>
<feature type="compositionally biased region" description="Low complexity" evidence="2">
    <location>
        <begin position="1016"/>
        <end position="1026"/>
    </location>
</feature>
<organism evidence="3 4">
    <name type="scientific">Plasmodium inui San Antonio 1</name>
    <dbReference type="NCBI Taxonomy" id="1237626"/>
    <lineage>
        <taxon>Eukaryota</taxon>
        <taxon>Sar</taxon>
        <taxon>Alveolata</taxon>
        <taxon>Apicomplexa</taxon>
        <taxon>Aconoidasida</taxon>
        <taxon>Haemosporida</taxon>
        <taxon>Plasmodiidae</taxon>
        <taxon>Plasmodium</taxon>
        <taxon>Plasmodium (Plasmodium)</taxon>
    </lineage>
</organism>
<gene>
    <name evidence="3" type="ORF">C922_01580</name>
</gene>
<evidence type="ECO:0000313" key="3">
    <source>
        <dbReference type="EMBL" id="EUD67968.1"/>
    </source>
</evidence>
<evidence type="ECO:0000313" key="4">
    <source>
        <dbReference type="Proteomes" id="UP000030640"/>
    </source>
</evidence>
<feature type="compositionally biased region" description="Basic and acidic residues" evidence="2">
    <location>
        <begin position="88"/>
        <end position="102"/>
    </location>
</feature>
<feature type="compositionally biased region" description="Polar residues" evidence="2">
    <location>
        <begin position="103"/>
        <end position="118"/>
    </location>
</feature>
<feature type="region of interest" description="Disordered" evidence="2">
    <location>
        <begin position="866"/>
        <end position="886"/>
    </location>
</feature>
<dbReference type="Proteomes" id="UP000030640">
    <property type="component" value="Unassembled WGS sequence"/>
</dbReference>
<feature type="coiled-coil region" evidence="1">
    <location>
        <begin position="406"/>
        <end position="433"/>
    </location>
</feature>
<evidence type="ECO:0000256" key="1">
    <source>
        <dbReference type="SAM" id="Coils"/>
    </source>
</evidence>
<feature type="compositionally biased region" description="Acidic residues" evidence="2">
    <location>
        <begin position="18"/>
        <end position="28"/>
    </location>
</feature>
<feature type="compositionally biased region" description="Basic and acidic residues" evidence="2">
    <location>
        <begin position="119"/>
        <end position="138"/>
    </location>
</feature>
<name>W7A9K4_9APIC</name>
<protein>
    <submittedName>
        <fullName evidence="3">Uncharacterized protein</fullName>
    </submittedName>
</protein>
<reference evidence="3 4" key="1">
    <citation type="submission" date="2013-02" db="EMBL/GenBank/DDBJ databases">
        <title>The Genome Sequence of Plasmodium inui San Antonio 1.</title>
        <authorList>
            <consortium name="The Broad Institute Genome Sequencing Platform"/>
            <consortium name="The Broad Institute Genome Sequencing Center for Infectious Disease"/>
            <person name="Neafsey D."/>
            <person name="Cheeseman I."/>
            <person name="Volkman S."/>
            <person name="Adams J."/>
            <person name="Walker B."/>
            <person name="Young S.K."/>
            <person name="Zeng Q."/>
            <person name="Gargeya S."/>
            <person name="Fitzgerald M."/>
            <person name="Haas B."/>
            <person name="Abouelleil A."/>
            <person name="Alvarado L."/>
            <person name="Arachchi H.M."/>
            <person name="Berlin A.M."/>
            <person name="Chapman S.B."/>
            <person name="Dewar J."/>
            <person name="Goldberg J."/>
            <person name="Griggs A."/>
            <person name="Gujja S."/>
            <person name="Hansen M."/>
            <person name="Howarth C."/>
            <person name="Imamovic A."/>
            <person name="Larimer J."/>
            <person name="McCowan C."/>
            <person name="Murphy C."/>
            <person name="Neiman D."/>
            <person name="Pearson M."/>
            <person name="Priest M."/>
            <person name="Roberts A."/>
            <person name="Saif S."/>
            <person name="Shea T."/>
            <person name="Sisk P."/>
            <person name="Sykes S."/>
            <person name="Wortman J."/>
            <person name="Nusbaum C."/>
            <person name="Birren B."/>
        </authorList>
    </citation>
    <scope>NUCLEOTIDE SEQUENCE [LARGE SCALE GENOMIC DNA]</scope>
    <source>
        <strain evidence="3 4">San Antonio 1</strain>
    </source>
</reference>
<feature type="compositionally biased region" description="Polar residues" evidence="2">
    <location>
        <begin position="159"/>
        <end position="170"/>
    </location>
</feature>
<feature type="compositionally biased region" description="Polar residues" evidence="2">
    <location>
        <begin position="1511"/>
        <end position="1524"/>
    </location>
</feature>
<dbReference type="VEuPathDB" id="PlasmoDB:C922_01580"/>
<feature type="compositionally biased region" description="Low complexity" evidence="2">
    <location>
        <begin position="577"/>
        <end position="601"/>
    </location>
</feature>
<dbReference type="RefSeq" id="XP_008815405.1">
    <property type="nucleotide sequence ID" value="XM_008817183.1"/>
</dbReference>
<feature type="compositionally biased region" description="Low complexity" evidence="2">
    <location>
        <begin position="552"/>
        <end position="562"/>
    </location>
</feature>
<feature type="compositionally biased region" description="Basic and acidic residues" evidence="2">
    <location>
        <begin position="518"/>
        <end position="536"/>
    </location>
</feature>
<sequence>MNKDDIDRLNVFPPEGGGENENDETDENELGKREKCIPILDTSSPGGSHNEVGGSNQRDNLPETNDSPKGESPICTLGEVVQVGNGENSEKAQKAEKTEHAQNAENAENTASITNPDDTMNRDQAKEGTPHPTERKESAPLTCSINTVATTDSGENDTTESPPTDTPNCSNSISCISTVRNHNTHAQVELVEHKLECIPVIGEAKEANFAPQINLESKREKSNLVEAANPCAIVTYSEELLAAEDCTREVADVVREVAGCMIADIANEVAKNSVKRGEQILSLARTVSSFQAELVEKNKGTFEEVKKRSCLFVLAIQKSFMNKTEKILCTKCSPRLACLNACHELFKVILKLQVEKETSELYLCHFLDKLKRDVEKANDTAQQRWAHEMTEQMTQRLTQPLTEQVAKEVAHQMKEAQLKINSLTKDKTTLMETIKKWEVHFHQMKSEQEIIHARVKISVHTSFLNFTEYIFHLLLKVHSALCQKSDKLAFLINRLKGVGLDCGTSQGGKAKRKRRGREARGETHHSDGKIRTDKKKERQRRKKRTVGRSKTGNRSEGSNGNRRSSRSEDCTSSLGGSSPPRIDSSSFSKSGNHHSCSTSSCVSNSSMCLSNELCLSDLTHMNTKGLTDKRGKKKGRRKVKQLLIRASPSKEGKNRARSVDNAGKAPPNKGKRKPGHKELRDRRERHHHHDKRKLYSRYRKYKRLYAEELQKNKTLHFLLTNKDEEIAQVRSALKEEMHSRLLLHEKEEKNKLKEINDLKGLLQDGEIINRKLAIRNEEVEELNKNLKKKLDMYEDTQEQLNKKMCELNMVLSKERRKIKRLVSQNGKMKSALFGYNHAVNFLERGRYRPNGKWCVNVSPAECIDGDMGSEADSSVGSKEDSNVGSELYSESSEHLYEDEMYAPLGTVKKVQDNSTKKQRRELLLQGKIKKAHGYPHNNRGKDAYGRQYEQNEYKHVKLNSCCFSDNSVDVRMPRSRRVRRGGGTKGKLGVLKKGNGEEVEHQKGKHQKGIHHEGWQNGQHNTQHNTQNRDHQCAPPNRDERVPIDDQIRRDLQNFDETKYKRIISDITKEEKVIEKMKEDDLYSIFMQNWEESQSHMGSDEGTRNGPLSWSGSFMHHLNRSVLCANQEERIPSGGNYEQVERGITKGTKRGDFTEGSYTNAVDNLPDGHTDGAYLCREENTMGTVTQGGGTPMGHPSRNENVTLNYDPNGADKMHVFPVEETQIANRTDLLRGEEQPHEGEANNRMDTSKEMNDYVGKDIGGVIGGAYTCDVRDGDPDMGQHGTNDIQGKESNQPTNNPQGEAIDEGILKNYETYKKNKDKFIHLTLRRKVAHVGEEDTPTGGGKKNTSLAKVLNKEMPRRESKNCSPLYAEEEEAFQMDKNYSPFQSAQNGNPLDKDRDMRENLMMHYTYRKDNHRGVTLDSNIHDRSHIAPTAYDNTDAHFFQTSERRDEKRVEIRKGSLVHDLGEQNDERGAQKANGEAKRMTPLGIARNPHTNEFSLHNVNNSMLTKNGASPTGHTSGTSYPPLGGGNSPEKKILPMCEDITALHKEGLIGDSRRGDGAAYSSHSLSMLMGANRKDKIGCRLITPDAPNAGATLYAGTHLVKGDMNAEKLCPPLSHEEHNTPRICAAKLSERNGSATPTGTPPIEDHSRGAANGIVNHTHQKGGNPWESKNSVGSTHPKNEALNKPLNEALGPYQKGGAAVPKTDSCEGASQRKSVGDRGVLSRLLRRK</sequence>
<feature type="compositionally biased region" description="Basic residues" evidence="2">
    <location>
        <begin position="537"/>
        <end position="547"/>
    </location>
</feature>
<feature type="compositionally biased region" description="Basic residues" evidence="2">
    <location>
        <begin position="683"/>
        <end position="693"/>
    </location>
</feature>
<feature type="compositionally biased region" description="Polar residues" evidence="2">
    <location>
        <begin position="1282"/>
        <end position="1300"/>
    </location>
</feature>
<feature type="compositionally biased region" description="Polar residues" evidence="2">
    <location>
        <begin position="41"/>
        <end position="67"/>
    </location>
</feature>
<dbReference type="EMBL" id="KI965464">
    <property type="protein sequence ID" value="EUD67968.1"/>
    <property type="molecule type" value="Genomic_DNA"/>
</dbReference>
<dbReference type="OrthoDB" id="387454at2759"/>
<evidence type="ECO:0000256" key="2">
    <source>
        <dbReference type="SAM" id="MobiDB-lite"/>
    </source>
</evidence>